<feature type="transmembrane region" description="Helical" evidence="1">
    <location>
        <begin position="81"/>
        <end position="99"/>
    </location>
</feature>
<feature type="domain" description="DUF5683" evidence="2">
    <location>
        <begin position="58"/>
        <end position="206"/>
    </location>
</feature>
<keyword evidence="1" id="KW-0812">Transmembrane</keyword>
<name>A0A2N0VLK0_9BACT</name>
<dbReference type="EMBL" id="PISP01000001">
    <property type="protein sequence ID" value="PKD45062.1"/>
    <property type="molecule type" value="Genomic_DNA"/>
</dbReference>
<evidence type="ECO:0000259" key="2">
    <source>
        <dbReference type="Pfam" id="PF18935"/>
    </source>
</evidence>
<evidence type="ECO:0000313" key="4">
    <source>
        <dbReference type="Proteomes" id="UP000233398"/>
    </source>
</evidence>
<dbReference type="RefSeq" id="WP_101072469.1">
    <property type="nucleotide sequence ID" value="NZ_PISP01000001.1"/>
</dbReference>
<dbReference type="Pfam" id="PF18935">
    <property type="entry name" value="DUF5683"/>
    <property type="match status" value="1"/>
</dbReference>
<keyword evidence="1" id="KW-0472">Membrane</keyword>
<accession>A0A2N0VLK0</accession>
<organism evidence="3 4">
    <name type="scientific">Rhodohalobacter barkolensis</name>
    <dbReference type="NCBI Taxonomy" id="2053187"/>
    <lineage>
        <taxon>Bacteria</taxon>
        <taxon>Pseudomonadati</taxon>
        <taxon>Balneolota</taxon>
        <taxon>Balneolia</taxon>
        <taxon>Balneolales</taxon>
        <taxon>Balneolaceae</taxon>
        <taxon>Rhodohalobacter</taxon>
    </lineage>
</organism>
<sequence>MKWVNLILILFLFSIQDLYAQQNPEFLNSNYFLLESRINSEYSAEHAYRDTTDDGEFPNPKSVMFKSMMIPGWGQIVNRQIWKVPIIYGLFAGVGYYTIHLNGQYQDYRAAYYNSFPDNDDLRFGPTPGYLEGINANQLQSNRNSLRNQRDFMFVVMGLAYGLNVLDAYVFAHMRSFDVSDDLSAKTVIQPAMIADRSPGVSLRITLYNR</sequence>
<keyword evidence="1" id="KW-1133">Transmembrane helix</keyword>
<feature type="transmembrane region" description="Helical" evidence="1">
    <location>
        <begin position="152"/>
        <end position="172"/>
    </location>
</feature>
<dbReference type="AlphaFoldDB" id="A0A2N0VLK0"/>
<evidence type="ECO:0000313" key="3">
    <source>
        <dbReference type="EMBL" id="PKD45062.1"/>
    </source>
</evidence>
<comment type="caution">
    <text evidence="3">The sequence shown here is derived from an EMBL/GenBank/DDBJ whole genome shotgun (WGS) entry which is preliminary data.</text>
</comment>
<proteinExistence type="predicted"/>
<gene>
    <name evidence="3" type="ORF">CWD77_06295</name>
</gene>
<protein>
    <recommendedName>
        <fullName evidence="2">DUF5683 domain-containing protein</fullName>
    </recommendedName>
</protein>
<dbReference type="OrthoDB" id="9813910at2"/>
<dbReference type="Proteomes" id="UP000233398">
    <property type="component" value="Unassembled WGS sequence"/>
</dbReference>
<evidence type="ECO:0000256" key="1">
    <source>
        <dbReference type="SAM" id="Phobius"/>
    </source>
</evidence>
<reference evidence="3 4" key="1">
    <citation type="submission" date="2017-11" db="EMBL/GenBank/DDBJ databases">
        <title>Rhodohalobacter 15182 sp. nov., isolated from a salt lake.</title>
        <authorList>
            <person name="Han S."/>
        </authorList>
    </citation>
    <scope>NUCLEOTIDE SEQUENCE [LARGE SCALE GENOMIC DNA]</scope>
    <source>
        <strain evidence="3 4">15182</strain>
    </source>
</reference>
<keyword evidence="4" id="KW-1185">Reference proteome</keyword>
<dbReference type="InterPro" id="IPR043738">
    <property type="entry name" value="DUF5683"/>
</dbReference>